<reference evidence="4 5" key="1">
    <citation type="submission" date="2016-10" db="EMBL/GenBank/DDBJ databases">
        <authorList>
            <person name="de Groot N.N."/>
        </authorList>
    </citation>
    <scope>NUCLEOTIDE SEQUENCE [LARGE SCALE GENOMIC DNA]</scope>
    <source>
        <strain evidence="4 5">A-4</strain>
    </source>
</reference>
<feature type="binding site" evidence="2">
    <location>
        <position position="56"/>
    </location>
    <ligand>
        <name>CoA</name>
        <dbReference type="ChEBI" id="CHEBI:57287"/>
    </ligand>
</feature>
<sequence length="120" mass="13248">MSIFIKHYHTNLEHSAQAMGSGTLQVLSTPSLVAFMENATLSAIEDKISNQETSVGTRMEINHLAASKIGNTIKVVVTEISNNGRQFLFTIEAYDDNKLIGTAKHTRVKVDIDRFLAKVN</sequence>
<accession>A0A1G6C6F7</accession>
<evidence type="ECO:0000313" key="4">
    <source>
        <dbReference type="EMBL" id="SDB28466.1"/>
    </source>
</evidence>
<dbReference type="RefSeq" id="WP_074486180.1">
    <property type="nucleotide sequence ID" value="NZ_FMXP01000018.1"/>
</dbReference>
<evidence type="ECO:0000256" key="1">
    <source>
        <dbReference type="PIRSR" id="PIRSR014972-1"/>
    </source>
</evidence>
<feature type="binding site" evidence="2">
    <location>
        <position position="107"/>
    </location>
    <ligand>
        <name>substrate</name>
    </ligand>
</feature>
<dbReference type="PANTHER" id="PTHR36934:SF1">
    <property type="entry name" value="THIOESTERASE DOMAIN-CONTAINING PROTEIN"/>
    <property type="match status" value="1"/>
</dbReference>
<name>A0A1G6C6F7_9STRE</name>
<dbReference type="SUPFAM" id="SSF54637">
    <property type="entry name" value="Thioesterase/thiol ester dehydrase-isomerase"/>
    <property type="match status" value="1"/>
</dbReference>
<feature type="binding site" evidence="2">
    <location>
        <position position="56"/>
    </location>
    <ligand>
        <name>substrate</name>
    </ligand>
</feature>
<organism evidence="4 5">
    <name type="scientific">Streptococcus henryi</name>
    <dbReference type="NCBI Taxonomy" id="439219"/>
    <lineage>
        <taxon>Bacteria</taxon>
        <taxon>Bacillati</taxon>
        <taxon>Bacillota</taxon>
        <taxon>Bacilli</taxon>
        <taxon>Lactobacillales</taxon>
        <taxon>Streptococcaceae</taxon>
        <taxon>Streptococcus</taxon>
    </lineage>
</organism>
<evidence type="ECO:0000256" key="2">
    <source>
        <dbReference type="PIRSR" id="PIRSR014972-2"/>
    </source>
</evidence>
<dbReference type="Proteomes" id="UP000182508">
    <property type="component" value="Unassembled WGS sequence"/>
</dbReference>
<dbReference type="EMBL" id="FMXP01000018">
    <property type="protein sequence ID" value="SDB28466.1"/>
    <property type="molecule type" value="Genomic_DNA"/>
</dbReference>
<dbReference type="InterPro" id="IPR054485">
    <property type="entry name" value="FlK-like_dom"/>
</dbReference>
<feature type="active site" evidence="1">
    <location>
        <position position="63"/>
    </location>
</feature>
<feature type="active site" evidence="1">
    <location>
        <position position="29"/>
    </location>
</feature>
<evidence type="ECO:0000259" key="3">
    <source>
        <dbReference type="Pfam" id="PF22636"/>
    </source>
</evidence>
<dbReference type="Gene3D" id="3.10.129.10">
    <property type="entry name" value="Hotdog Thioesterase"/>
    <property type="match status" value="1"/>
</dbReference>
<feature type="domain" description="Fluoroacetyl-CoA-specific thioesterase-like" evidence="3">
    <location>
        <begin position="14"/>
        <end position="111"/>
    </location>
</feature>
<dbReference type="AlphaFoldDB" id="A0A1G6C6F7"/>
<dbReference type="Pfam" id="PF22636">
    <property type="entry name" value="FlK"/>
    <property type="match status" value="1"/>
</dbReference>
<gene>
    <name evidence="4" type="ORF">SAMN02910293_01431</name>
</gene>
<keyword evidence="5" id="KW-1185">Reference proteome</keyword>
<evidence type="ECO:0000313" key="5">
    <source>
        <dbReference type="Proteomes" id="UP000182508"/>
    </source>
</evidence>
<dbReference type="InterPro" id="IPR029069">
    <property type="entry name" value="HotDog_dom_sf"/>
</dbReference>
<dbReference type="InterPro" id="IPR025540">
    <property type="entry name" value="FlK"/>
</dbReference>
<dbReference type="PIRSF" id="PIRSF014972">
    <property type="entry name" value="FlK"/>
    <property type="match status" value="1"/>
</dbReference>
<proteinExistence type="predicted"/>
<protein>
    <submittedName>
        <fullName evidence="4">Predicted thioesterase</fullName>
    </submittedName>
</protein>
<dbReference type="STRING" id="439219.SAMN02910293_01431"/>
<dbReference type="eggNOG" id="COG5496">
    <property type="taxonomic scope" value="Bacteria"/>
</dbReference>
<feature type="active site" evidence="1">
    <location>
        <position position="37"/>
    </location>
</feature>
<dbReference type="PANTHER" id="PTHR36934">
    <property type="entry name" value="BLR0278 PROTEIN"/>
    <property type="match status" value="1"/>
</dbReference>